<dbReference type="AlphaFoldDB" id="A0A0J9HJH2"/>
<organism evidence="2">
    <name type="scientific">Ajellomyces dermatitidis (strain ATCC 18188 / CBS 674.68)</name>
    <name type="common">Blastomyces dermatitidis</name>
    <dbReference type="NCBI Taxonomy" id="653446"/>
    <lineage>
        <taxon>Eukaryota</taxon>
        <taxon>Fungi</taxon>
        <taxon>Dikarya</taxon>
        <taxon>Ascomycota</taxon>
        <taxon>Pezizomycotina</taxon>
        <taxon>Eurotiomycetes</taxon>
        <taxon>Eurotiomycetidae</taxon>
        <taxon>Onygenales</taxon>
        <taxon>Ajellomycetaceae</taxon>
        <taxon>Blastomyces</taxon>
    </lineage>
</organism>
<feature type="compositionally biased region" description="Basic and acidic residues" evidence="1">
    <location>
        <begin position="94"/>
        <end position="107"/>
    </location>
</feature>
<protein>
    <submittedName>
        <fullName evidence="2">Uncharacterized protein</fullName>
    </submittedName>
</protein>
<dbReference type="EMBL" id="GG749822">
    <property type="protein sequence ID" value="KMW69344.1"/>
    <property type="molecule type" value="Genomic_DNA"/>
</dbReference>
<reference evidence="2" key="1">
    <citation type="submission" date="2010-03" db="EMBL/GenBank/DDBJ databases">
        <title>Annotation of Blastomyces dermatitidis strain ATCC 18188.</title>
        <authorList>
            <consortium name="The Broad Institute Genome Sequencing Platform"/>
            <consortium name="Broad Institute Genome Sequencing Center for Infectious Disease."/>
            <person name="Cuomo C."/>
            <person name="Klein B."/>
            <person name="Sullivan T."/>
            <person name="Heitman J."/>
            <person name="Young S."/>
            <person name="Zeng Q."/>
            <person name="Gargeya S."/>
            <person name="Alvarado L."/>
            <person name="Berlin A.M."/>
            <person name="Chapman S.B."/>
            <person name="Chen Z."/>
            <person name="Freedman E."/>
            <person name="Gellesch M."/>
            <person name="Goldberg J."/>
            <person name="Griggs A."/>
            <person name="Gujja S."/>
            <person name="Heilman E."/>
            <person name="Heiman D."/>
            <person name="Howarth C."/>
            <person name="Mehta T."/>
            <person name="Neiman D."/>
            <person name="Pearson M."/>
            <person name="Roberts A."/>
            <person name="Saif S."/>
            <person name="Shea T."/>
            <person name="Shenoy N."/>
            <person name="Sisk P."/>
            <person name="Stolte C."/>
            <person name="Sykes S."/>
            <person name="White J."/>
            <person name="Yandava C."/>
            <person name="Haas B."/>
            <person name="Nusbaum C."/>
            <person name="Birren B."/>
        </authorList>
    </citation>
    <scope>NUCLEOTIDE SEQUENCE</scope>
    <source>
        <strain evidence="2">ATCC 18188</strain>
    </source>
</reference>
<gene>
    <name evidence="2" type="ORF">BDDG_13499</name>
</gene>
<dbReference type="Proteomes" id="UP000007802">
    <property type="component" value="Unassembled WGS sequence"/>
</dbReference>
<sequence>MDGWGQQTGGGGRRKKKRVGQLGGRTTLARKRSSYAPCDWSDGPCSVTPDSIAAKIAHAAQAVRGRGVPCCWLGWASEMGGSSGGARGAAAADEGEKHTLERRLAVV</sequence>
<proteinExistence type="predicted"/>
<feature type="region of interest" description="Disordered" evidence="1">
    <location>
        <begin position="83"/>
        <end position="107"/>
    </location>
</feature>
<feature type="compositionally biased region" description="Gly residues" evidence="1">
    <location>
        <begin position="1"/>
        <end position="11"/>
    </location>
</feature>
<evidence type="ECO:0000313" key="2">
    <source>
        <dbReference type="EMBL" id="KMW69344.1"/>
    </source>
</evidence>
<feature type="region of interest" description="Disordered" evidence="1">
    <location>
        <begin position="1"/>
        <end position="27"/>
    </location>
</feature>
<evidence type="ECO:0000256" key="1">
    <source>
        <dbReference type="SAM" id="MobiDB-lite"/>
    </source>
</evidence>
<name>A0A0J9HJH2_AJEDA</name>
<accession>A0A0J9HJH2</accession>